<keyword evidence="5" id="KW-0067">ATP-binding</keyword>
<evidence type="ECO:0000256" key="4">
    <source>
        <dbReference type="ARBA" id="ARBA00022777"/>
    </source>
</evidence>
<dbReference type="PROSITE" id="PS00584">
    <property type="entry name" value="PFKB_KINASES_2"/>
    <property type="match status" value="1"/>
</dbReference>
<dbReference type="PANTHER" id="PTHR43085">
    <property type="entry name" value="HEXOKINASE FAMILY MEMBER"/>
    <property type="match status" value="1"/>
</dbReference>
<gene>
    <name evidence="7" type="ORF">IAG03_05820</name>
</gene>
<proteinExistence type="inferred from homology"/>
<dbReference type="EMBL" id="JACRSN010000007">
    <property type="protein sequence ID" value="MBC8533528.1"/>
    <property type="molecule type" value="Genomic_DNA"/>
</dbReference>
<dbReference type="AlphaFoldDB" id="A0A926D862"/>
<keyword evidence="3" id="KW-0547">Nucleotide-binding</keyword>
<dbReference type="InterPro" id="IPR002173">
    <property type="entry name" value="Carboh/pur_kinase_PfkB_CS"/>
</dbReference>
<evidence type="ECO:0000313" key="7">
    <source>
        <dbReference type="EMBL" id="MBC8533528.1"/>
    </source>
</evidence>
<sequence length="313" mass="33770">MAEVWIMGEMLVEIMRPEADMQLYEAGVFRGPFPSGAPAICIDTVARLGHSAGIIGGVGKDDFGKCLLDRLKRDGVDCSHVLESDENSTGCAFVTYFKDGSRKFIYHIGNTPAAQAKAPKMDGMQDAKYFHIMGCSLMAQDAFGKEIVKTMKAFYKQGTKISFDPNIRPELLKSKESLKLVQEVLEHTSVFLPGVPEILQLTGKDTVEDAVKACFENPNMEIIALKNGSKGCIIYTREESFSMGVYPVQVADSTGAGDSFDGAFLCGLIEGRSLKDTTCLATAAASLNTAAFGPMEGKISKETVAEMIANGNL</sequence>
<dbReference type="SUPFAM" id="SSF53613">
    <property type="entry name" value="Ribokinase-like"/>
    <property type="match status" value="1"/>
</dbReference>
<dbReference type="Gene3D" id="3.40.1190.20">
    <property type="match status" value="1"/>
</dbReference>
<evidence type="ECO:0000256" key="2">
    <source>
        <dbReference type="ARBA" id="ARBA00022679"/>
    </source>
</evidence>
<dbReference type="Pfam" id="PF00294">
    <property type="entry name" value="PfkB"/>
    <property type="match status" value="1"/>
</dbReference>
<protein>
    <submittedName>
        <fullName evidence="7">Sugar kinase</fullName>
    </submittedName>
</protein>
<dbReference type="Proteomes" id="UP000651482">
    <property type="component" value="Unassembled WGS sequence"/>
</dbReference>
<dbReference type="CDD" id="cd01166">
    <property type="entry name" value="KdgK"/>
    <property type="match status" value="1"/>
</dbReference>
<evidence type="ECO:0000313" key="8">
    <source>
        <dbReference type="Proteomes" id="UP000651482"/>
    </source>
</evidence>
<evidence type="ECO:0000256" key="1">
    <source>
        <dbReference type="ARBA" id="ARBA00010688"/>
    </source>
</evidence>
<comment type="similarity">
    <text evidence="1">Belongs to the carbohydrate kinase PfkB family.</text>
</comment>
<dbReference type="InterPro" id="IPR029056">
    <property type="entry name" value="Ribokinase-like"/>
</dbReference>
<dbReference type="InterPro" id="IPR011611">
    <property type="entry name" value="PfkB_dom"/>
</dbReference>
<accession>A0A926D862</accession>
<keyword evidence="4 7" id="KW-0418">Kinase</keyword>
<evidence type="ECO:0000256" key="3">
    <source>
        <dbReference type="ARBA" id="ARBA00022741"/>
    </source>
</evidence>
<comment type="caution">
    <text evidence="7">The sequence shown here is derived from an EMBL/GenBank/DDBJ whole genome shotgun (WGS) entry which is preliminary data.</text>
</comment>
<dbReference type="InterPro" id="IPR050306">
    <property type="entry name" value="PfkB_Carbo_kinase"/>
</dbReference>
<dbReference type="GO" id="GO:0016301">
    <property type="term" value="F:kinase activity"/>
    <property type="evidence" value="ECO:0007669"/>
    <property type="project" value="UniProtKB-KW"/>
</dbReference>
<keyword evidence="8" id="KW-1185">Reference proteome</keyword>
<keyword evidence="2" id="KW-0808">Transferase</keyword>
<feature type="domain" description="Carbohydrate kinase PfkB" evidence="6">
    <location>
        <begin position="36"/>
        <end position="296"/>
    </location>
</feature>
<dbReference type="GO" id="GO:0005524">
    <property type="term" value="F:ATP binding"/>
    <property type="evidence" value="ECO:0007669"/>
    <property type="project" value="UniProtKB-KW"/>
</dbReference>
<evidence type="ECO:0000259" key="6">
    <source>
        <dbReference type="Pfam" id="PF00294"/>
    </source>
</evidence>
<dbReference type="PANTHER" id="PTHR43085:SF1">
    <property type="entry name" value="PSEUDOURIDINE KINASE-RELATED"/>
    <property type="match status" value="1"/>
</dbReference>
<evidence type="ECO:0000256" key="5">
    <source>
        <dbReference type="ARBA" id="ARBA00022840"/>
    </source>
</evidence>
<reference evidence="7" key="1">
    <citation type="submission" date="2020-08" db="EMBL/GenBank/DDBJ databases">
        <title>Genome public.</title>
        <authorList>
            <person name="Liu C."/>
            <person name="Sun Q."/>
        </authorList>
    </citation>
    <scope>NUCLEOTIDE SEQUENCE</scope>
    <source>
        <strain evidence="7">NSJ-40</strain>
    </source>
</reference>
<dbReference type="RefSeq" id="WP_249318975.1">
    <property type="nucleotide sequence ID" value="NZ_JACRSN010000007.1"/>
</dbReference>
<organism evidence="7 8">
    <name type="scientific">Yeguia hominis</name>
    <dbReference type="NCBI Taxonomy" id="2763662"/>
    <lineage>
        <taxon>Bacteria</taxon>
        <taxon>Bacillati</taxon>
        <taxon>Bacillota</taxon>
        <taxon>Clostridia</taxon>
        <taxon>Eubacteriales</taxon>
        <taxon>Yeguiaceae</taxon>
        <taxon>Yeguia</taxon>
    </lineage>
</organism>
<name>A0A926D862_9FIRM</name>